<evidence type="ECO:0000256" key="5">
    <source>
        <dbReference type="SAM" id="MobiDB-lite"/>
    </source>
</evidence>
<dbReference type="Gene3D" id="1.10.150.60">
    <property type="entry name" value="ARID DNA-binding domain"/>
    <property type="match status" value="1"/>
</dbReference>
<feature type="region of interest" description="Disordered" evidence="5">
    <location>
        <begin position="692"/>
        <end position="720"/>
    </location>
</feature>
<dbReference type="SMART" id="SM01014">
    <property type="entry name" value="ARID"/>
    <property type="match status" value="1"/>
</dbReference>
<reference evidence="8" key="1">
    <citation type="submission" date="2020-05" db="UniProtKB">
        <authorList>
            <consortium name="EnsemblMetazoa"/>
        </authorList>
    </citation>
    <scope>IDENTIFICATION</scope>
    <source>
        <strain evidence="8">BB02</strain>
    </source>
</reference>
<dbReference type="InterPro" id="IPR052406">
    <property type="entry name" value="Chromatin_Remodeling_Comp"/>
</dbReference>
<evidence type="ECO:0000313" key="8">
    <source>
        <dbReference type="EnsemblMetazoa" id="BGLB028583-PB"/>
    </source>
</evidence>
<feature type="compositionally biased region" description="Polar residues" evidence="5">
    <location>
        <begin position="1562"/>
        <end position="1573"/>
    </location>
</feature>
<keyword evidence="4" id="KW-0539">Nucleus</keyword>
<dbReference type="VEuPathDB" id="VectorBase:BGLAX_043359"/>
<evidence type="ECO:0000313" key="9">
    <source>
        <dbReference type="Proteomes" id="UP000076420"/>
    </source>
</evidence>
<evidence type="ECO:0000259" key="7">
    <source>
        <dbReference type="PROSITE" id="PS51526"/>
    </source>
</evidence>
<dbReference type="Proteomes" id="UP000076420">
    <property type="component" value="Unassembled WGS sequence"/>
</dbReference>
<dbReference type="InterPro" id="IPR036431">
    <property type="entry name" value="ARID_dom_sf"/>
</dbReference>
<dbReference type="EnsemblMetazoa" id="BGLB028583-RB">
    <property type="protein sequence ID" value="BGLB028583-PB"/>
    <property type="gene ID" value="BGLB028583"/>
</dbReference>
<gene>
    <name evidence="8" type="primary">106076706</name>
</gene>
<dbReference type="InterPro" id="IPR001606">
    <property type="entry name" value="ARID_dom"/>
</dbReference>
<accession>A0A2C9L9R4</accession>
<dbReference type="InterPro" id="IPR013087">
    <property type="entry name" value="Znf_C2H2_type"/>
</dbReference>
<dbReference type="PANTHER" id="PTHR22970">
    <property type="entry name" value="AT-RICH INTERACTIVE DOMAIN-CONTAINING PROTEIN 2"/>
    <property type="match status" value="1"/>
</dbReference>
<feature type="domain" description="ARID" evidence="6">
    <location>
        <begin position="18"/>
        <end position="110"/>
    </location>
</feature>
<dbReference type="Gene3D" id="1.10.10.10">
    <property type="entry name" value="Winged helix-like DNA-binding domain superfamily/Winged helix DNA-binding domain"/>
    <property type="match status" value="1"/>
</dbReference>
<dbReference type="GO" id="GO:0006325">
    <property type="term" value="P:chromatin organization"/>
    <property type="evidence" value="ECO:0007669"/>
    <property type="project" value="UniProtKB-KW"/>
</dbReference>
<evidence type="ECO:0000256" key="2">
    <source>
        <dbReference type="ARBA" id="ARBA00023015"/>
    </source>
</evidence>
<feature type="region of interest" description="Disordered" evidence="5">
    <location>
        <begin position="752"/>
        <end position="800"/>
    </location>
</feature>
<sequence>MANHLNKEELDNLSCEYEKQRQSFIADLKRFNANRGTPFDHIPEIGSKEVDLYHLYQRVTARGGWQKVNVDQLWEDFQEEFGLPKGCVNAAQALKNIYFRYLNLYEKVNFLGEDADTRNNEEEDGPARKKICLPIETIPLIYNYNQHKLTEAQRQQYNLSTELYEQSDYEKLEMSLRSGLPNEVDVAFNVCVLLSKEGKYCIKLEKSLHLLNLIFAHIGIFEEDGLDMQHLYKHCWASAKDRDFLRFWFETVDKVDIRKLITWQGRPYSQRELVGSDVLNLGRSLGTSDLEGQRVMQTAVFLYNLSFEEANQRIMAENYLVFKFLVLSLHSKFGGLKQLALDTFANLSCEFEIDSVERQHAMWVLELLNDSLYSEDRFFLVRGLEILSKISQLSCNETPLLEHLKEDVYSRLIDLLTVQDIQLIVHTLEALYKLSKVGEPFTTRIAKVHKAIDTLVSLITIEAQSFGPGSLVGIKVVEYIPPAHLAGENAAKSTTVIQPVNPDSTNIYQIPSGSFSPLGVISDSGGGNGPGGGEVTKVTPPVREPVTDIQTTTSSWLNATFELKKKSKVNQVELFSDYLQFCRKFQINNAMSSAEFLHLVKVIFPQSEVLSINRKNGDRDVFFEGICKRSTQRPFAVTTLPLDKVRNPLSVNVSPKQTQSVLVDSLAHTPTLRQRLMEPPRASLHPQFVPAGASVSTSTPLQGTPRFNNSQSAANTGSSAKVLPGLQGKLLKNGKLQTALNVKRGLSYVASTGTSVESSPGSAQHAHRPVSQSAQNSPHTSLASAQPFSSASQTGQVEQSSDALSVKSLLAKKLSQGNADQDMMNNSGANGSYQSSSIMSHAISQSSQTCLGSSQTSVALTSNQVTLNKQTRPVVQTISSSTQISSFTQNSSSGMANQVQNMLSSATNSNQLSNQQHIFTQSSTNTIMVQPKTNQNPLIVQQTSSLPTSLQNSVTFVQRSSNVSCIQNNQFSVVHQNARVADNPQTTNISMVAQQQPVCMQLVHQNSANGTNVVHQSTPSVSCAIIPKTVSVGQVHNSSGAIGALNPQCVTQPSSTQPSSIPVSHIIRNPSNILVTNNQSGSTNSTALTIASANTVTQTISSPAVAALLTSTTQQGSQMILSSPLLAGGSVVQAAPSIAGPAPTTVVIQTQPGALVMQPRQVLVQGNGSGSFGTLHQGTGGTVSFIVPSHYRGGSSVTVPGLNFLQSGVNVVPSIALTNTNTQPPTQTIIHAAQNQNIIQVAQNQQNLIQTNSNCAGTTSLGPRQIVLTPNQTTIPYNVQIAGNFARNASNICIAPQQQKNFVIQSASNQTLHQSAVPATGLGFTMNISQSAHGGTQHNSTIQIPSQILESQVKCDSTLQQTVTDTNSVSQLSNPTSTMLPSQCNGMSHESNGILGSPESVCSDFPPSPLSVGNNSDKDSLNGKLETDRTLVLKHPDVGKLVEKTSKINGFVYPVDNTNHDLARSNQNVDNESPMVRANNSDSKTTILVNGCLPVNQGQNVNNQHSNIPSTQLPNNTNNSNGLVHQTQSSQVQTVQLSEANSFPSQQIHQQATQHSQPAGISHQQGTATQSPHIATQTLHHQRVVQQSSCASQTLGSQQQLKPKISTLPTPGTSVSSQGCNTNLRPVFSRDASRDSDTSNDSVISTSDSTDKMGNIVAKKVPLKKPEVSPVQDTRKKKKGGLEIISATTVQTGHGTQIQKTVQIPLEYMCEWSNCRKCFSTSRLVFIHVFKHHIPKTSESSCQWVSCEKLNRKRWSLVSHVQDHHCSEMAMRNACQRRFAANLQQAKGVTSTPAPAPHQPMIYPPDAAMQAIRRFAIKPPYAEFTEQREGPVSKHIRLTAALILRNICRCSSSGRRLLRRHEQQLTYHMMSSAEASTALASCLWEIMQCCEQKSASSSLWV</sequence>
<dbReference type="SMART" id="SM00355">
    <property type="entry name" value="ZnF_C2H2"/>
    <property type="match status" value="2"/>
</dbReference>
<dbReference type="RefSeq" id="XP_013092970.2">
    <property type="nucleotide sequence ID" value="XM_013237516.2"/>
</dbReference>
<feature type="domain" description="RFX-type winged-helix" evidence="7">
    <location>
        <begin position="553"/>
        <end position="630"/>
    </location>
</feature>
<dbReference type="GO" id="GO:0003677">
    <property type="term" value="F:DNA binding"/>
    <property type="evidence" value="ECO:0007669"/>
    <property type="project" value="InterPro"/>
</dbReference>
<feature type="compositionally biased region" description="Low complexity" evidence="5">
    <location>
        <begin position="1526"/>
        <end position="1536"/>
    </location>
</feature>
<dbReference type="InterPro" id="IPR016024">
    <property type="entry name" value="ARM-type_fold"/>
</dbReference>
<feature type="compositionally biased region" description="Polar residues" evidence="5">
    <location>
        <begin position="694"/>
        <end position="719"/>
    </location>
</feature>
<dbReference type="Pfam" id="PF01388">
    <property type="entry name" value="ARID"/>
    <property type="match status" value="1"/>
</dbReference>
<dbReference type="InterPro" id="IPR003150">
    <property type="entry name" value="DNA-bd_RFX"/>
</dbReference>
<dbReference type="SUPFAM" id="SSF46774">
    <property type="entry name" value="ARID-like"/>
    <property type="match status" value="1"/>
</dbReference>
<evidence type="ECO:0000256" key="1">
    <source>
        <dbReference type="ARBA" id="ARBA00022853"/>
    </source>
</evidence>
<dbReference type="GO" id="GO:0006355">
    <property type="term" value="P:regulation of DNA-templated transcription"/>
    <property type="evidence" value="ECO:0007669"/>
    <property type="project" value="InterPro"/>
</dbReference>
<dbReference type="Pfam" id="PF02257">
    <property type="entry name" value="RFX_DNA_binding"/>
    <property type="match status" value="1"/>
</dbReference>
<feature type="compositionally biased region" description="Low complexity" evidence="5">
    <location>
        <begin position="1545"/>
        <end position="1557"/>
    </location>
</feature>
<feature type="compositionally biased region" description="Polar residues" evidence="5">
    <location>
        <begin position="770"/>
        <end position="799"/>
    </location>
</feature>
<keyword evidence="3" id="KW-0804">Transcription</keyword>
<feature type="region of interest" description="Disordered" evidence="5">
    <location>
        <begin position="1595"/>
        <end position="1650"/>
    </location>
</feature>
<feature type="compositionally biased region" description="Polar residues" evidence="5">
    <location>
        <begin position="1639"/>
        <end position="1648"/>
    </location>
</feature>
<dbReference type="SMART" id="SM00501">
    <property type="entry name" value="BRIGHT"/>
    <property type="match status" value="1"/>
</dbReference>
<evidence type="ECO:0000256" key="4">
    <source>
        <dbReference type="ARBA" id="ARBA00023242"/>
    </source>
</evidence>
<evidence type="ECO:0000259" key="6">
    <source>
        <dbReference type="PROSITE" id="PS51011"/>
    </source>
</evidence>
<dbReference type="VEuPathDB" id="VectorBase:BGLB028583"/>
<dbReference type="PROSITE" id="PS51526">
    <property type="entry name" value="RFX_DBD"/>
    <property type="match status" value="1"/>
</dbReference>
<feature type="compositionally biased region" description="Polar residues" evidence="5">
    <location>
        <begin position="1595"/>
        <end position="1624"/>
    </location>
</feature>
<name>A0A2C9L9R4_BIOGL</name>
<dbReference type="InterPro" id="IPR036388">
    <property type="entry name" value="WH-like_DNA-bd_sf"/>
</dbReference>
<feature type="compositionally biased region" description="Polar residues" evidence="5">
    <location>
        <begin position="1497"/>
        <end position="1525"/>
    </location>
</feature>
<keyword evidence="1" id="KW-0156">Chromatin regulator</keyword>
<dbReference type="SUPFAM" id="SSF48371">
    <property type="entry name" value="ARM repeat"/>
    <property type="match status" value="1"/>
</dbReference>
<dbReference type="STRING" id="6526.A0A2C9L9R4"/>
<evidence type="ECO:0008006" key="10">
    <source>
        <dbReference type="Google" id="ProtNLM"/>
    </source>
</evidence>
<keyword evidence="2" id="KW-0805">Transcription regulation</keyword>
<organism evidence="8 9">
    <name type="scientific">Biomphalaria glabrata</name>
    <name type="common">Bloodfluke planorb</name>
    <name type="synonym">Freshwater snail</name>
    <dbReference type="NCBI Taxonomy" id="6526"/>
    <lineage>
        <taxon>Eukaryota</taxon>
        <taxon>Metazoa</taxon>
        <taxon>Spiralia</taxon>
        <taxon>Lophotrochozoa</taxon>
        <taxon>Mollusca</taxon>
        <taxon>Gastropoda</taxon>
        <taxon>Heterobranchia</taxon>
        <taxon>Euthyneura</taxon>
        <taxon>Panpulmonata</taxon>
        <taxon>Hygrophila</taxon>
        <taxon>Lymnaeoidea</taxon>
        <taxon>Planorbidae</taxon>
        <taxon>Biomphalaria</taxon>
    </lineage>
</organism>
<dbReference type="PANTHER" id="PTHR22970:SF14">
    <property type="entry name" value="AT-RICH INTERACTIVE DOMAIN-CONTAINING PROTEIN 2"/>
    <property type="match status" value="1"/>
</dbReference>
<dbReference type="KEGG" id="bgt:106076706"/>
<proteinExistence type="predicted"/>
<dbReference type="InterPro" id="IPR011989">
    <property type="entry name" value="ARM-like"/>
</dbReference>
<dbReference type="Gene3D" id="1.25.10.10">
    <property type="entry name" value="Leucine-rich Repeat Variant"/>
    <property type="match status" value="1"/>
</dbReference>
<feature type="compositionally biased region" description="Polar residues" evidence="5">
    <location>
        <begin position="752"/>
        <end position="762"/>
    </location>
</feature>
<evidence type="ECO:0000256" key="3">
    <source>
        <dbReference type="ARBA" id="ARBA00023163"/>
    </source>
</evidence>
<feature type="region of interest" description="Disordered" evidence="5">
    <location>
        <begin position="1497"/>
        <end position="1573"/>
    </location>
</feature>
<protein>
    <recommendedName>
        <fullName evidence="10">ARID domain-containing protein</fullName>
    </recommendedName>
</protein>
<dbReference type="PROSITE" id="PS51011">
    <property type="entry name" value="ARID"/>
    <property type="match status" value="1"/>
</dbReference>
<dbReference type="OrthoDB" id="338531at2759"/>
<dbReference type="PROSITE" id="PS00028">
    <property type="entry name" value="ZINC_FINGER_C2H2_1"/>
    <property type="match status" value="1"/>
</dbReference>